<reference evidence="2" key="1">
    <citation type="journal article" date="2005" name="Environ. Microbiol.">
        <title>Genetic and functional properties of uncultivated thermophilic crenarchaeotes from a subsurface gold mine as revealed by analysis of genome fragments.</title>
        <authorList>
            <person name="Nunoura T."/>
            <person name="Hirayama H."/>
            <person name="Takami H."/>
            <person name="Oida H."/>
            <person name="Nishi S."/>
            <person name="Shimamura S."/>
            <person name="Suzuki Y."/>
            <person name="Inagaki F."/>
            <person name="Takai K."/>
            <person name="Nealson K.H."/>
            <person name="Horikoshi K."/>
        </authorList>
    </citation>
    <scope>NUCLEOTIDE SEQUENCE</scope>
</reference>
<organism evidence="2">
    <name type="scientific">uncultured prokaryote</name>
    <dbReference type="NCBI Taxonomy" id="198431"/>
    <lineage>
        <taxon>unclassified sequences</taxon>
        <taxon>environmental samples</taxon>
    </lineage>
</organism>
<keyword evidence="1" id="KW-0175">Coiled coil</keyword>
<sequence length="1318" mass="152436">MNTLWDQLDALRAIVDTAQADDIERQPEAIRTRYEPYAQAYFAIEAVKRVEERLIGELRAGRSVTGYLSADFGYGKTATAIYLWKECLDSGIVAVPPFLFRQLKGLMQATRGWLAYLLQHTQPALLPRLEETYRQHAERSVDELAKDIAARQGISEAKARAIVQEHIANRRDVTTTQSLLEFLRDAVGIAQEAGFKGLVVFADELQEFVRTEERARDTIQTLSELVKGVRAMTNVPLGLILAMPVTPTETTIEEQAGDIMQRMRERGTALKLEDAYGREFPKALWEHLSQKFGDGGTRQAVEERTLEALGQLCERKDLSNGPRTVMNAFKRIAQHYQQTRRPYSPIDLIDDYLHGHIVFEGREAKLTGTLRQLLELPAVRNDAQRQQAVKLLAAFPRGVDKEKAGHLYDVIQNLADWGQWLGEHITQLAEGYALIGLQERGEARPLLDEIVRDFRRKWYHSWNEKYKAQLAASGFIYEIVPLLFPARAQGQYANFSGHVKSNGPKNPEKDVHGVPYMLLEGCFESLFSRFPDRKVYVSVSTDANSLNRFRPPDDDFDLDIRFFLELPEDNQADATLTRIESANQDSRVDVHLNLKRTFGRQFPPELSFLRDIMSPERTSAELLLGLSMRMWGWLQEHSETGEADRLMIESQRRALHRYVLQLLLPDANDPTKVQTIGIKVSGAEQRLIESIFEAKCSERYPQYKPLMITKEWKSHLQRYRDVLSRRPLAERRGRQPFAGTKQEIASEFRWAPATFEAQSRNLHEMGVFELLDWRGRGEESEARVLFKEHPLEAMLRETLQQQGRVKSVNVGGHAKQVKGLEISTLRKVARRQGYLPEEVDEAIALLELRQYIERQPDGTVQEFAGLLDADELRHQASEMEGRLEKLATHFRDELHSYERLLREIREHLAESEDEVVLDTAQRKLHELQVRLDEFIKHKSRELAKRLSSLGEELDRRTAEFQPHELDQQVAGAVEFVRRVDDLRKKLGQQFRELSRQWDLLQESVNQSEQRARTIGDEDDLLGLITRATEYEKEKQHLDGELKRLQPYLAGLEHWRSIVAKATALRDRLDLDNPLRQRLDDDVSQAILENFAVRQLDALLDWERFKARVEAIEAEISAEESRQRNEFHQRKEQYEQVLGQLTPQRMIQATFDPKDPGQSYQVLYQGALRKLREWLHEQCELAQGALNELDYLIRERGIVASNERDTAEHVLKAFQQAAERLNQGLIEDLEQFQAYCNELQGNWEQLRAVQNNLAHKRTAKDPPTDEEKPLLEVLSTQRRSLEDLRRQLPANMATIEMLFERLRELYRKGHIEVEVRKRE</sequence>
<dbReference type="EMBL" id="AP011671">
    <property type="protein sequence ID" value="BAL53915.1"/>
    <property type="molecule type" value="Genomic_DNA"/>
</dbReference>
<name>H5SCM9_9ZZZZ</name>
<proteinExistence type="predicted"/>
<feature type="coiled-coil region" evidence="1">
    <location>
        <begin position="869"/>
        <end position="937"/>
    </location>
</feature>
<accession>H5SCM9</accession>
<gene>
    <name evidence="2" type="ORF">HGMM_F11C09C23</name>
</gene>
<reference evidence="2" key="2">
    <citation type="journal article" date="2012" name="PLoS ONE">
        <title>A Deeply Branching Thermophilic Bacterium with an Ancient Acetyl-CoA Pathway Dominates a Subsurface Ecosystem.</title>
        <authorList>
            <person name="Takami H."/>
            <person name="Noguchi H."/>
            <person name="Takaki Y."/>
            <person name="Uchiyama I."/>
            <person name="Toyoda A."/>
            <person name="Nishi S."/>
            <person name="Chee G.-J."/>
            <person name="Arai W."/>
            <person name="Nunoura T."/>
            <person name="Itoh T."/>
            <person name="Hattori M."/>
            <person name="Takai K."/>
        </authorList>
    </citation>
    <scope>NUCLEOTIDE SEQUENCE</scope>
</reference>
<evidence type="ECO:0000256" key="1">
    <source>
        <dbReference type="SAM" id="Coils"/>
    </source>
</evidence>
<protein>
    <submittedName>
        <fullName evidence="2">Uncharacterized protein</fullName>
    </submittedName>
</protein>
<evidence type="ECO:0000313" key="2">
    <source>
        <dbReference type="EMBL" id="BAL53915.1"/>
    </source>
</evidence>